<keyword evidence="2" id="KW-0520">NAD</keyword>
<dbReference type="Proteomes" id="UP000283786">
    <property type="component" value="Chromosome"/>
</dbReference>
<evidence type="ECO:0000313" key="6">
    <source>
        <dbReference type="Proteomes" id="UP000283786"/>
    </source>
</evidence>
<dbReference type="InterPro" id="IPR029154">
    <property type="entry name" value="HIBADH-like_NADP-bd"/>
</dbReference>
<evidence type="ECO:0000259" key="4">
    <source>
        <dbReference type="Pfam" id="PF14833"/>
    </source>
</evidence>
<evidence type="ECO:0000256" key="1">
    <source>
        <dbReference type="ARBA" id="ARBA00023002"/>
    </source>
</evidence>
<dbReference type="GO" id="GO:0050661">
    <property type="term" value="F:NADP binding"/>
    <property type="evidence" value="ECO:0007669"/>
    <property type="project" value="InterPro"/>
</dbReference>
<feature type="domain" description="6-phosphogluconate dehydrogenase NADP-binding" evidence="3">
    <location>
        <begin position="8"/>
        <end position="160"/>
    </location>
</feature>
<evidence type="ECO:0000256" key="2">
    <source>
        <dbReference type="ARBA" id="ARBA00023027"/>
    </source>
</evidence>
<protein>
    <submittedName>
        <fullName evidence="5">L-threonate dehydrogenase</fullName>
        <ecNumber evidence="5">1.1.1.411</ecNumber>
    </submittedName>
</protein>
<reference evidence="5 6" key="1">
    <citation type="submission" date="2020-08" db="EMBL/GenBank/DDBJ databases">
        <title>Genome sequence of Rhodobacteraceae bacterium Lw-13e.</title>
        <authorList>
            <person name="Poehlein A."/>
            <person name="Wolter L."/>
            <person name="Daniel R."/>
            <person name="Brinkhoff T."/>
        </authorList>
    </citation>
    <scope>NUCLEOTIDE SEQUENCE [LARGE SCALE GENOMIC DNA]</scope>
    <source>
        <strain evidence="5 6">Lw-13e</strain>
    </source>
</reference>
<dbReference type="SUPFAM" id="SSF51735">
    <property type="entry name" value="NAD(P)-binding Rossmann-fold domains"/>
    <property type="match status" value="1"/>
</dbReference>
<dbReference type="SUPFAM" id="SSF48179">
    <property type="entry name" value="6-phosphogluconate dehydrogenase C-terminal domain-like"/>
    <property type="match status" value="1"/>
</dbReference>
<proteinExistence type="predicted"/>
<dbReference type="OrthoDB" id="9812907at2"/>
<dbReference type="Gene3D" id="1.10.1040.10">
    <property type="entry name" value="N-(1-d-carboxylethyl)-l-norvaline Dehydrogenase, domain 2"/>
    <property type="match status" value="1"/>
</dbReference>
<gene>
    <name evidence="5" type="primary">ltnD</name>
    <name evidence="5" type="ORF">PSAL_017220</name>
</gene>
<evidence type="ECO:0000313" key="5">
    <source>
        <dbReference type="EMBL" id="QPM90483.1"/>
    </source>
</evidence>
<dbReference type="Pfam" id="PF14833">
    <property type="entry name" value="NAD_binding_11"/>
    <property type="match status" value="1"/>
</dbReference>
<dbReference type="EC" id="1.1.1.411" evidence="5"/>
<name>A0A418SHP7_9RHOB</name>
<dbReference type="PIRSF" id="PIRSF000103">
    <property type="entry name" value="HIBADH"/>
    <property type="match status" value="1"/>
</dbReference>
<dbReference type="GO" id="GO:0016491">
    <property type="term" value="F:oxidoreductase activity"/>
    <property type="evidence" value="ECO:0007669"/>
    <property type="project" value="UniProtKB-KW"/>
</dbReference>
<organism evidence="5 6">
    <name type="scientific">Pseudooceanicola algae</name>
    <dbReference type="NCBI Taxonomy" id="1537215"/>
    <lineage>
        <taxon>Bacteria</taxon>
        <taxon>Pseudomonadati</taxon>
        <taxon>Pseudomonadota</taxon>
        <taxon>Alphaproteobacteria</taxon>
        <taxon>Rhodobacterales</taxon>
        <taxon>Paracoccaceae</taxon>
        <taxon>Pseudooceanicola</taxon>
    </lineage>
</organism>
<dbReference type="InterPro" id="IPR015815">
    <property type="entry name" value="HIBADH-related"/>
</dbReference>
<dbReference type="InterPro" id="IPR006115">
    <property type="entry name" value="6PGDH_NADP-bd"/>
</dbReference>
<dbReference type="PANTHER" id="PTHR43060">
    <property type="entry name" value="3-HYDROXYISOBUTYRATE DEHYDROGENASE-LIKE 1, MITOCHONDRIAL-RELATED"/>
    <property type="match status" value="1"/>
</dbReference>
<dbReference type="GO" id="GO:0051287">
    <property type="term" value="F:NAD binding"/>
    <property type="evidence" value="ECO:0007669"/>
    <property type="project" value="InterPro"/>
</dbReference>
<dbReference type="EMBL" id="CP060436">
    <property type="protein sequence ID" value="QPM90483.1"/>
    <property type="molecule type" value="Genomic_DNA"/>
</dbReference>
<sequence>MSTTQKGTVGVIGLGIMGASYAANLLKAGFQVHGADPTEAARAAVQGLGVTTHDGPGEWLADCGTVVISLSRPDVLQAVGGQLAQLLTPEQIVVETGTFALADKIALRDTLAGAGITLLDCPVSGTGSQAKAGDLVMMASGENAAIDAAMPVLEGFTRLVQKVGDFGSGIRMKLMANHAVAVHNAAAAETLAYADALGLDRDAVYNLLSSGAGQSRMSDLRMPLMISAAYRPASATLRMFEKDLDLIETDLAKRGRDAPLFAQARRLYTKALADLPEDYDTASVFEVL</sequence>
<dbReference type="KEGG" id="palw:PSAL_017220"/>
<dbReference type="PANTHER" id="PTHR43060:SF15">
    <property type="entry name" value="3-HYDROXYISOBUTYRATE DEHYDROGENASE-LIKE 1, MITOCHONDRIAL-RELATED"/>
    <property type="match status" value="1"/>
</dbReference>
<dbReference type="InterPro" id="IPR008927">
    <property type="entry name" value="6-PGluconate_DH-like_C_sf"/>
</dbReference>
<dbReference type="Gene3D" id="3.40.50.720">
    <property type="entry name" value="NAD(P)-binding Rossmann-like Domain"/>
    <property type="match status" value="1"/>
</dbReference>
<keyword evidence="6" id="KW-1185">Reference proteome</keyword>
<keyword evidence="1 5" id="KW-0560">Oxidoreductase</keyword>
<accession>A0A418SHP7</accession>
<dbReference type="InterPro" id="IPR013328">
    <property type="entry name" value="6PGD_dom2"/>
</dbReference>
<dbReference type="AlphaFoldDB" id="A0A418SHP7"/>
<dbReference type="RefSeq" id="WP_119839013.1">
    <property type="nucleotide sequence ID" value="NZ_CP060436.1"/>
</dbReference>
<feature type="domain" description="3-hydroxyisobutyrate dehydrogenase-like NAD-binding" evidence="4">
    <location>
        <begin position="167"/>
        <end position="287"/>
    </location>
</feature>
<dbReference type="Pfam" id="PF03446">
    <property type="entry name" value="NAD_binding_2"/>
    <property type="match status" value="1"/>
</dbReference>
<dbReference type="InterPro" id="IPR036291">
    <property type="entry name" value="NAD(P)-bd_dom_sf"/>
</dbReference>
<evidence type="ECO:0000259" key="3">
    <source>
        <dbReference type="Pfam" id="PF03446"/>
    </source>
</evidence>